<reference evidence="15" key="1">
    <citation type="journal article" date="2013" name="Genome Biol.">
        <title>Draft genome of the mountain pine beetle, Dendroctonus ponderosae Hopkins, a major forest pest.</title>
        <authorList>
            <person name="Keeling C.I."/>
            <person name="Yuen M.M."/>
            <person name="Liao N.Y."/>
            <person name="Docking T.R."/>
            <person name="Chan S.K."/>
            <person name="Taylor G.A."/>
            <person name="Palmquist D.L."/>
            <person name="Jackman S.D."/>
            <person name="Nguyen A."/>
            <person name="Li M."/>
            <person name="Henderson H."/>
            <person name="Janes J.K."/>
            <person name="Zhao Y."/>
            <person name="Pandoh P."/>
            <person name="Moore R."/>
            <person name="Sperling F.A."/>
            <person name="Huber D.P."/>
            <person name="Birol I."/>
            <person name="Jones S.J."/>
            <person name="Bohlmann J."/>
        </authorList>
    </citation>
    <scope>NUCLEOTIDE SEQUENCE</scope>
</reference>
<comment type="function">
    <text evidence="10">Regulatory subunit of the condensin complex, a complex required for conversion of interphase chromatin into mitotic-like condense chromosomes. The condensin complex probably introduces positive supercoils into relaxed DNA in the presence of type I topoisomerases and converts nicked DNA into positive knotted forms in the presence of type II topoisomerases.</text>
</comment>
<evidence type="ECO:0000256" key="8">
    <source>
        <dbReference type="ARBA" id="ARBA00023242"/>
    </source>
</evidence>
<feature type="domain" description="Condensin complex subunit 1 N-terminal" evidence="13">
    <location>
        <begin position="87"/>
        <end position="231"/>
    </location>
</feature>
<evidence type="ECO:0000256" key="5">
    <source>
        <dbReference type="ARBA" id="ARBA00022618"/>
    </source>
</evidence>
<dbReference type="PANTHER" id="PTHR14222">
    <property type="entry name" value="CONDENSIN"/>
    <property type="match status" value="1"/>
</dbReference>
<dbReference type="InterPro" id="IPR026971">
    <property type="entry name" value="CND1/NCAPD3"/>
</dbReference>
<dbReference type="Pfam" id="PF12717">
    <property type="entry name" value="Cnd1"/>
    <property type="match status" value="1"/>
</dbReference>
<reference evidence="14" key="2">
    <citation type="submission" date="2024-08" db="UniProtKB">
        <authorList>
            <consortium name="EnsemblMetazoa"/>
        </authorList>
    </citation>
    <scope>IDENTIFICATION</scope>
</reference>
<evidence type="ECO:0000256" key="7">
    <source>
        <dbReference type="ARBA" id="ARBA00023067"/>
    </source>
</evidence>
<evidence type="ECO:0000256" key="2">
    <source>
        <dbReference type="ARBA" id="ARBA00004286"/>
    </source>
</evidence>
<evidence type="ECO:0000256" key="4">
    <source>
        <dbReference type="ARBA" id="ARBA00022454"/>
    </source>
</evidence>
<dbReference type="GO" id="GO:0010032">
    <property type="term" value="P:meiotic chromosome condensation"/>
    <property type="evidence" value="ECO:0007669"/>
    <property type="project" value="TreeGrafter"/>
</dbReference>
<protein>
    <recommendedName>
        <fullName evidence="10">Condensin complex subunit 1</fullName>
    </recommendedName>
</protein>
<dbReference type="Pfam" id="PF12922">
    <property type="entry name" value="Cnd1_N"/>
    <property type="match status" value="1"/>
</dbReference>
<feature type="compositionally biased region" description="Polar residues" evidence="11">
    <location>
        <begin position="940"/>
        <end position="950"/>
    </location>
</feature>
<evidence type="ECO:0000259" key="13">
    <source>
        <dbReference type="Pfam" id="PF12922"/>
    </source>
</evidence>
<organism evidence="14 15">
    <name type="scientific">Dendroctonus ponderosae</name>
    <name type="common">Mountain pine beetle</name>
    <dbReference type="NCBI Taxonomy" id="77166"/>
    <lineage>
        <taxon>Eukaryota</taxon>
        <taxon>Metazoa</taxon>
        <taxon>Ecdysozoa</taxon>
        <taxon>Arthropoda</taxon>
        <taxon>Hexapoda</taxon>
        <taxon>Insecta</taxon>
        <taxon>Pterygota</taxon>
        <taxon>Neoptera</taxon>
        <taxon>Endopterygota</taxon>
        <taxon>Coleoptera</taxon>
        <taxon>Polyphaga</taxon>
        <taxon>Cucujiformia</taxon>
        <taxon>Curculionidae</taxon>
        <taxon>Scolytinae</taxon>
        <taxon>Dendroctonus</taxon>
    </lineage>
</organism>
<evidence type="ECO:0000259" key="12">
    <source>
        <dbReference type="Pfam" id="PF12717"/>
    </source>
</evidence>
<dbReference type="PIRSF" id="PIRSF017127">
    <property type="entry name" value="Condensin_D2"/>
    <property type="match status" value="1"/>
</dbReference>
<evidence type="ECO:0000256" key="11">
    <source>
        <dbReference type="SAM" id="MobiDB-lite"/>
    </source>
</evidence>
<evidence type="ECO:0000256" key="6">
    <source>
        <dbReference type="ARBA" id="ARBA00022776"/>
    </source>
</evidence>
<evidence type="ECO:0000313" key="14">
    <source>
        <dbReference type="EnsemblMetazoa" id="XP_019753934.1"/>
    </source>
</evidence>
<dbReference type="GO" id="GO:0000796">
    <property type="term" value="C:condensin complex"/>
    <property type="evidence" value="ECO:0007669"/>
    <property type="project" value="TreeGrafter"/>
</dbReference>
<dbReference type="GO" id="GO:0000779">
    <property type="term" value="C:condensed chromosome, centromeric region"/>
    <property type="evidence" value="ECO:0007669"/>
    <property type="project" value="TreeGrafter"/>
</dbReference>
<keyword evidence="7 10" id="KW-0226">DNA condensation</keyword>
<accession>A0AAR5NYA5</accession>
<dbReference type="InterPro" id="IPR024324">
    <property type="entry name" value="Condensin_cplx_su1_N"/>
</dbReference>
<feature type="region of interest" description="Disordered" evidence="11">
    <location>
        <begin position="1271"/>
        <end position="1295"/>
    </location>
</feature>
<dbReference type="Proteomes" id="UP000019118">
    <property type="component" value="Unassembled WGS sequence"/>
</dbReference>
<feature type="region of interest" description="Disordered" evidence="11">
    <location>
        <begin position="913"/>
        <end position="956"/>
    </location>
</feature>
<keyword evidence="6 10" id="KW-0498">Mitosis</keyword>
<dbReference type="InterPro" id="IPR016024">
    <property type="entry name" value="ARM-type_fold"/>
</dbReference>
<dbReference type="GO" id="GO:0007076">
    <property type="term" value="P:mitotic chromosome condensation"/>
    <property type="evidence" value="ECO:0007669"/>
    <property type="project" value="InterPro"/>
</dbReference>
<dbReference type="EnsemblMetazoa" id="XM_019898375.1">
    <property type="protein sequence ID" value="XP_019753934.1"/>
    <property type="gene ID" value="LOC109533129"/>
</dbReference>
<evidence type="ECO:0000313" key="15">
    <source>
        <dbReference type="Proteomes" id="UP000019118"/>
    </source>
</evidence>
<proteinExistence type="inferred from homology"/>
<evidence type="ECO:0000256" key="1">
    <source>
        <dbReference type="ARBA" id="ARBA00004123"/>
    </source>
</evidence>
<sequence>MADFNFSIPSKLRDLLIENGDYFVRNVIVPGNIQAQLKESKLAFQQDGPEWILENFDIYFSILYQDKSVSLETVYKSYLILHAAVKKLSNCLGFLLEDKSSITEEVQQKYRNVLKMLIYIYIETILFVEQANVTSAKNQGLLKGRKRPNSEDTAVFNLDKNSILVSLNNILQLEIALFWEPPVVEEHFINLLAEVCYKFLENPQIKFEKSLKDELFNLMGCLMKSYNHSTTFAIRMAQMIKDHEHLIQCLAEGTKYLVETHNCKGLIHALIQEVTEWQTDEKFQDSQGSKFCGQFITSLAVSMPSNMLPELLYLNKFLGHESAALRNSVLNVMTEVILHVQAKLELNKEEREYLNELLSILMEHMRDKSAHVRTRVMQHFARLQTEGAIPPHLVNDVLENVVKYHLHDKAALVRKSSVSCVTTFLSYNVYGSQLSLSEVTKELERKRELLDQLQPQVDQVKSLKAKELEAEWHKMVPELREFLLELLQNEDEAEENCPETGEEEATELIRMYIGDGKYKEALQIWKRSINTDDNMGENPDSDKILEEFLSHLQEIYQGFEILSSVKNGAIRDNTIITEEDFQKFLSLRETCDYLTRAVNFLKLINIAVELIVELLETTCISDMQEAVAFFNAAYLFKIDNAQVGVTAMMKMMQCNEENRKDLIIEAFKNMYLKTDASNMKDHSMTVINRLIGLLLSASAYDMDNLELIISEWVHKGILDNNIIDMLWQYFTKKVDVSDQYSLASVELLRMAALKRGTVISRNIKLVASVAFAERGRKNLAFLGSACNFLAVAGRDRIDITSADPPFSISCEDSIFSDLFNILTDTFFTPQEFYYHALAGALEFVYKVCGKPHKLCEQFTKQIVETLKTRISDEGIEEFIYIRVCQLVGLVALKHLNYLDETVYKELKRRANYQMSKKNGKPTESKMNKSQKSASASKKSGNNTTTATSAGDESRMEGAQAEDQDAEFILHILEKNTVTGLGLLSQLVHPVVKVCANVDVYDNSLLQGAAVVALIRCMLVSSEFCLQNIQLLFTIFEKSTHLDIKKSILLHIPDLLTRFPNIIEPWMHRIFDGLKNSAIEIRTATFYSLSCLILRDMIRAHSHIHLMVNGLIDPDKELSSMCRTFFTTLSQKENNLYNILPDIFSHLMESDSISEENSKYIMKFLFELMEKCKHMGNLVDRFCVKFKETDNINHQRHIAYCLSLIVYNDKTLRKLLNNFPMYKHLVHDSDIYSNFKTILQGCSKQGKAELKPILEELEKAIASVFDVNPDAQVTSPSAAHKQQKRRTTKTKGRKRS</sequence>
<dbReference type="Gene3D" id="1.25.10.10">
    <property type="entry name" value="Leucine-rich Repeat Variant"/>
    <property type="match status" value="1"/>
</dbReference>
<evidence type="ECO:0000256" key="9">
    <source>
        <dbReference type="ARBA" id="ARBA00023306"/>
    </source>
</evidence>
<name>A0AAR5NYA5_DENPD</name>
<dbReference type="PANTHER" id="PTHR14222:SF2">
    <property type="entry name" value="CONDENSIN COMPLEX SUBUNIT 1"/>
    <property type="match status" value="1"/>
</dbReference>
<evidence type="ECO:0000256" key="3">
    <source>
        <dbReference type="ARBA" id="ARBA00009606"/>
    </source>
</evidence>
<dbReference type="InterPro" id="IPR011989">
    <property type="entry name" value="ARM-like"/>
</dbReference>
<dbReference type="GO" id="GO:0005634">
    <property type="term" value="C:nucleus"/>
    <property type="evidence" value="ECO:0007669"/>
    <property type="project" value="UniProtKB-SubCell"/>
</dbReference>
<dbReference type="InterPro" id="IPR007673">
    <property type="entry name" value="Condensin_cplx_su1"/>
</dbReference>
<comment type="subcellular location">
    <subcellularLocation>
        <location evidence="2">Chromosome</location>
    </subcellularLocation>
    <subcellularLocation>
        <location evidence="1">Nucleus</location>
    </subcellularLocation>
</comment>
<dbReference type="GO" id="GO:0042393">
    <property type="term" value="F:histone binding"/>
    <property type="evidence" value="ECO:0007669"/>
    <property type="project" value="TreeGrafter"/>
</dbReference>
<dbReference type="InterPro" id="IPR032682">
    <property type="entry name" value="Cnd1_C"/>
</dbReference>
<keyword evidence="15" id="KW-1185">Reference proteome</keyword>
<dbReference type="SUPFAM" id="SSF48371">
    <property type="entry name" value="ARM repeat"/>
    <property type="match status" value="2"/>
</dbReference>
<dbReference type="GO" id="GO:0051301">
    <property type="term" value="P:cell division"/>
    <property type="evidence" value="ECO:0007669"/>
    <property type="project" value="UniProtKB-KW"/>
</dbReference>
<feature type="compositionally biased region" description="Basic residues" evidence="11">
    <location>
        <begin position="1280"/>
        <end position="1295"/>
    </location>
</feature>
<keyword evidence="5 10" id="KW-0132">Cell division</keyword>
<evidence type="ECO:0000256" key="10">
    <source>
        <dbReference type="PIRNR" id="PIRNR017127"/>
    </source>
</evidence>
<keyword evidence="8" id="KW-0539">Nucleus</keyword>
<keyword evidence="4" id="KW-0158">Chromosome</keyword>
<comment type="similarity">
    <text evidence="3 10">Belongs to the CND1 (condensin subunit 1) family.</text>
</comment>
<keyword evidence="9 10" id="KW-0131">Cell cycle</keyword>
<feature type="compositionally biased region" description="Low complexity" evidence="11">
    <location>
        <begin position="927"/>
        <end position="939"/>
    </location>
</feature>
<feature type="domain" description="Condensin complex subunit 1 C-terminal" evidence="12">
    <location>
        <begin position="1055"/>
        <end position="1202"/>
    </location>
</feature>